<dbReference type="InterPro" id="IPR047794">
    <property type="entry name" value="C45_proenzyme-like"/>
</dbReference>
<proteinExistence type="predicted"/>
<organism evidence="2 3">
    <name type="scientific">Aspergillus cavernicola</name>
    <dbReference type="NCBI Taxonomy" id="176166"/>
    <lineage>
        <taxon>Eukaryota</taxon>
        <taxon>Fungi</taxon>
        <taxon>Dikarya</taxon>
        <taxon>Ascomycota</taxon>
        <taxon>Pezizomycotina</taxon>
        <taxon>Eurotiomycetes</taxon>
        <taxon>Eurotiomycetidae</taxon>
        <taxon>Eurotiales</taxon>
        <taxon>Aspergillaceae</taxon>
        <taxon>Aspergillus</taxon>
        <taxon>Aspergillus subgen. Nidulantes</taxon>
    </lineage>
</organism>
<dbReference type="Pfam" id="PF03417">
    <property type="entry name" value="AAT"/>
    <property type="match status" value="1"/>
</dbReference>
<dbReference type="Gene3D" id="1.10.10.2120">
    <property type="match status" value="1"/>
</dbReference>
<dbReference type="PANTHER" id="PTHR34180:SF1">
    <property type="entry name" value="BETA-ALANYL-DOPAMINE_CARCININE HYDROLASE"/>
    <property type="match status" value="1"/>
</dbReference>
<accession>A0ABR4I4N4</accession>
<dbReference type="InterPro" id="IPR005079">
    <property type="entry name" value="Peptidase_C45_hydrolase"/>
</dbReference>
<evidence type="ECO:0000313" key="2">
    <source>
        <dbReference type="EMBL" id="KAL2822239.1"/>
    </source>
</evidence>
<evidence type="ECO:0000313" key="3">
    <source>
        <dbReference type="Proteomes" id="UP001610335"/>
    </source>
</evidence>
<feature type="domain" description="Peptidase C45 hydrolase" evidence="1">
    <location>
        <begin position="132"/>
        <end position="386"/>
    </location>
</feature>
<name>A0ABR4I4N4_9EURO</name>
<sequence length="414" mass="44241">MPPHIPTLTLHGPPYTIGLEHGQQAASLITKNIKTYTAFFHETANLSWSDAKTRAATFIPTLKTLYPAILDEIRGIADGSGLDFTDILALNIRSEIALTNYDNTPTPPKSQPQVPEITDGCTALAQLSGDGSRLVLAQNWDWVADLADGTVVLDITIPGSESQGNGDGHGDGGGKETKRLFTLTEAGLVGKIGLNSSGLGVCVNALRCGAFDVHRLPTHIMARYILEHGAGVGSAVEMLGELGGACAVNMLVADMEGAFASVEVTPFGISVLRPSSEEAVPGDGFDLERGRGPSFVAHTNHVVTPARGFPRGAIYDRPAANSFSRLQRVTELARVDAERGVEVCGEAVYARLKDQEGDPYSICRGLPVNARGMERMTTLASVVIDMDVVEKRARGFVTVGRPCEEGLQRMEWEF</sequence>
<protein>
    <submittedName>
        <fullName evidence="2">Acyl-coenzyme A:6-aminopenicillanic acid acyl-transferase-domain-containing protein</fullName>
    </submittedName>
</protein>
<dbReference type="Gene3D" id="3.60.60.10">
    <property type="entry name" value="Penicillin V Acylase, Chain A"/>
    <property type="match status" value="1"/>
</dbReference>
<keyword evidence="3" id="KW-1185">Reference proteome</keyword>
<dbReference type="EMBL" id="JBFXLS010000059">
    <property type="protein sequence ID" value="KAL2822239.1"/>
    <property type="molecule type" value="Genomic_DNA"/>
</dbReference>
<reference evidence="2 3" key="1">
    <citation type="submission" date="2024-07" db="EMBL/GenBank/DDBJ databases">
        <title>Section-level genome sequencing and comparative genomics of Aspergillus sections Usti and Cavernicolus.</title>
        <authorList>
            <consortium name="Lawrence Berkeley National Laboratory"/>
            <person name="Nybo J.L."/>
            <person name="Vesth T.C."/>
            <person name="Theobald S."/>
            <person name="Frisvad J.C."/>
            <person name="Larsen T.O."/>
            <person name="Kjaerboelling I."/>
            <person name="Rothschild-Mancinelli K."/>
            <person name="Lyhne E.K."/>
            <person name="Kogle M.E."/>
            <person name="Barry K."/>
            <person name="Clum A."/>
            <person name="Na H."/>
            <person name="Ledsgaard L."/>
            <person name="Lin J."/>
            <person name="Lipzen A."/>
            <person name="Kuo A."/>
            <person name="Riley R."/>
            <person name="Mondo S."/>
            <person name="LaButti K."/>
            <person name="Haridas S."/>
            <person name="Pangalinan J."/>
            <person name="Salamov A.A."/>
            <person name="Simmons B.A."/>
            <person name="Magnuson J.K."/>
            <person name="Chen J."/>
            <person name="Drula E."/>
            <person name="Henrissat B."/>
            <person name="Wiebenga A."/>
            <person name="Lubbers R.J."/>
            <person name="Gomes A.C."/>
            <person name="Makela M.R."/>
            <person name="Stajich J."/>
            <person name="Grigoriev I.V."/>
            <person name="Mortensen U.H."/>
            <person name="De vries R.P."/>
            <person name="Baker S.E."/>
            <person name="Andersen M.R."/>
        </authorList>
    </citation>
    <scope>NUCLEOTIDE SEQUENCE [LARGE SCALE GENOMIC DNA]</scope>
    <source>
        <strain evidence="2 3">CBS 600.67</strain>
    </source>
</reference>
<dbReference type="InterPro" id="IPR047801">
    <property type="entry name" value="Peptidase_C45"/>
</dbReference>
<comment type="caution">
    <text evidence="2">The sequence shown here is derived from an EMBL/GenBank/DDBJ whole genome shotgun (WGS) entry which is preliminary data.</text>
</comment>
<dbReference type="PANTHER" id="PTHR34180">
    <property type="entry name" value="PEPTIDASE C45"/>
    <property type="match status" value="1"/>
</dbReference>
<dbReference type="NCBIfam" id="NF040521">
    <property type="entry name" value="C45_proenzyme"/>
    <property type="match status" value="1"/>
</dbReference>
<evidence type="ECO:0000259" key="1">
    <source>
        <dbReference type="Pfam" id="PF03417"/>
    </source>
</evidence>
<gene>
    <name evidence="2" type="ORF">BDW59DRAFT_163832</name>
</gene>
<dbReference type="Proteomes" id="UP001610335">
    <property type="component" value="Unassembled WGS sequence"/>
</dbReference>